<dbReference type="RefSeq" id="WP_094376838.1">
    <property type="nucleotide sequence ID" value="NZ_NOKA02000005.1"/>
</dbReference>
<evidence type="ECO:0000313" key="2">
    <source>
        <dbReference type="Proteomes" id="UP000216411"/>
    </source>
</evidence>
<dbReference type="Gene3D" id="2.30.110.50">
    <property type="match status" value="1"/>
</dbReference>
<dbReference type="AlphaFoldDB" id="A0A371JHN2"/>
<comment type="caution">
    <text evidence="1">The sequence shown here is derived from an EMBL/GenBank/DDBJ whole genome shotgun (WGS) entry which is preliminary data.</text>
</comment>
<sequence>MSINQADLSISGAFQGKNIKKFSMKNRCNEHATAYIEGVLENYNVEECLKIGNEPAFIKANDTILFAGRFETFNLVSRGKRIIYQVTLISSSKQMDEEKKNKSFQNINHTYESIIEEVASASHAGVICDMKKANPPMPLIQYDETDWEFIKRMASKFNKPVYPVINTTGAMLYVGMAKSGREAKFSEAEYTYGFSNLYYRRMKSYKAKTKADYMYYEVKSEKLYDIADFTSFKGAKYKICGKEAEIINGEVIFTYLLGNEGITGIEEYNNDMFSGMTLLGKVIQTDAETLKIHLNIDEKQDEETAYPYEWVPDTGSVMYCMPKVGSTVSLYFCGSSENTAKAVNCIRKNSSSCALMQNTQDRYLTTENKKQMFLKPESMGYEIEESKMKLNLEDAVGLSVKSGKKIIIHATGQVNVKAQKINVETLNELQLKQ</sequence>
<keyword evidence="2" id="KW-1185">Reference proteome</keyword>
<organism evidence="1 2">
    <name type="scientific">Lachnotalea glycerini</name>
    <dbReference type="NCBI Taxonomy" id="1763509"/>
    <lineage>
        <taxon>Bacteria</taxon>
        <taxon>Bacillati</taxon>
        <taxon>Bacillota</taxon>
        <taxon>Clostridia</taxon>
        <taxon>Lachnospirales</taxon>
        <taxon>Lachnospiraceae</taxon>
        <taxon>Lachnotalea</taxon>
    </lineage>
</organism>
<accession>A0A371JHN2</accession>
<dbReference type="Gene3D" id="3.55.50.10">
    <property type="entry name" value="Baseplate protein-like domains"/>
    <property type="match status" value="1"/>
</dbReference>
<evidence type="ECO:0000313" key="1">
    <source>
        <dbReference type="EMBL" id="RDY32216.1"/>
    </source>
</evidence>
<dbReference type="SUPFAM" id="SSF69279">
    <property type="entry name" value="Phage tail proteins"/>
    <property type="match status" value="1"/>
</dbReference>
<dbReference type="OrthoDB" id="95423at2"/>
<proteinExistence type="predicted"/>
<evidence type="ECO:0008006" key="3">
    <source>
        <dbReference type="Google" id="ProtNLM"/>
    </source>
</evidence>
<dbReference type="EMBL" id="NOKA02000005">
    <property type="protein sequence ID" value="RDY32216.1"/>
    <property type="molecule type" value="Genomic_DNA"/>
</dbReference>
<reference evidence="1 2" key="1">
    <citation type="journal article" date="2017" name="Genome Announc.">
        <title>Draft Genome Sequence of a Sporulating and Motile Strain of Lachnotalea glycerini Isolated from Water in Quebec City, Canada.</title>
        <authorList>
            <person name="Maheux A.F."/>
            <person name="Boudreau D.K."/>
            <person name="Berube E."/>
            <person name="Boissinot M."/>
            <person name="Raymond F."/>
            <person name="Brodeur S."/>
            <person name="Corbeil J."/>
            <person name="Isabel S."/>
            <person name="Omar R.F."/>
            <person name="Bergeron M.G."/>
        </authorList>
    </citation>
    <scope>NUCLEOTIDE SEQUENCE [LARGE SCALE GENOMIC DNA]</scope>
    <source>
        <strain evidence="1 2">CCRI-19302</strain>
    </source>
</reference>
<protein>
    <recommendedName>
        <fullName evidence="3">Late control gene D protein (GPD)</fullName>
    </recommendedName>
</protein>
<name>A0A371JHN2_9FIRM</name>
<dbReference type="Proteomes" id="UP000216411">
    <property type="component" value="Unassembled WGS sequence"/>
</dbReference>
<gene>
    <name evidence="1" type="ORF">CG710_005925</name>
</gene>